<protein>
    <submittedName>
        <fullName evidence="5">GntR family transcriptional regulator</fullName>
    </submittedName>
</protein>
<dbReference type="SMART" id="SM00895">
    <property type="entry name" value="FCD"/>
    <property type="match status" value="1"/>
</dbReference>
<sequence length="241" mass="26703">MGEMTGLQLKIQKREKLADQLYGQILEQIVSGNLSEGAKLPSENEICASFGVSRPVVREALRKLQSDGLVYARQGVGSFVKKRPPQGLIEFGGINDVAGLLRCFEARIAIEAATARMAAERATLRHHRDIERALKMLEQGIAAGDIADQADFEFHMSIARASGNDIFVTMLTSLHGVIAKTMNVALNITRTGSADRVKKVLLEHRQIYDAIRGQDGESAELLMRYHLHQARQRVTDHARDM</sequence>
<evidence type="ECO:0000256" key="3">
    <source>
        <dbReference type="ARBA" id="ARBA00023163"/>
    </source>
</evidence>
<evidence type="ECO:0000313" key="5">
    <source>
        <dbReference type="EMBL" id="KZB66154.1"/>
    </source>
</evidence>
<dbReference type="PRINTS" id="PR00035">
    <property type="entry name" value="HTHGNTR"/>
</dbReference>
<feature type="domain" description="HTH gntR-type" evidence="4">
    <location>
        <begin position="15"/>
        <end position="83"/>
    </location>
</feature>
<dbReference type="Proteomes" id="UP000076335">
    <property type="component" value="Unassembled WGS sequence"/>
</dbReference>
<dbReference type="PROSITE" id="PS50949">
    <property type="entry name" value="HTH_GNTR"/>
    <property type="match status" value="1"/>
</dbReference>
<keyword evidence="1" id="KW-0805">Transcription regulation</keyword>
<dbReference type="Pfam" id="PF07729">
    <property type="entry name" value="FCD"/>
    <property type="match status" value="1"/>
</dbReference>
<dbReference type="PANTHER" id="PTHR43537">
    <property type="entry name" value="TRANSCRIPTIONAL REGULATOR, GNTR FAMILY"/>
    <property type="match status" value="1"/>
</dbReference>
<evidence type="ECO:0000256" key="2">
    <source>
        <dbReference type="ARBA" id="ARBA00023125"/>
    </source>
</evidence>
<dbReference type="InterPro" id="IPR036388">
    <property type="entry name" value="WH-like_DNA-bd_sf"/>
</dbReference>
<keyword evidence="3" id="KW-0804">Transcription</keyword>
<keyword evidence="2" id="KW-0238">DNA-binding</keyword>
<dbReference type="Gene3D" id="1.10.10.10">
    <property type="entry name" value="Winged helix-like DNA-binding domain superfamily/Winged helix DNA-binding domain"/>
    <property type="match status" value="1"/>
</dbReference>
<evidence type="ECO:0000313" key="6">
    <source>
        <dbReference type="Proteomes" id="UP000076335"/>
    </source>
</evidence>
<gene>
    <name evidence="5" type="ORF">AUP42_16355</name>
</gene>
<dbReference type="GO" id="GO:0003700">
    <property type="term" value="F:DNA-binding transcription factor activity"/>
    <property type="evidence" value="ECO:0007669"/>
    <property type="project" value="InterPro"/>
</dbReference>
<dbReference type="SUPFAM" id="SSF48008">
    <property type="entry name" value="GntR ligand-binding domain-like"/>
    <property type="match status" value="1"/>
</dbReference>
<evidence type="ECO:0000259" key="4">
    <source>
        <dbReference type="PROSITE" id="PS50949"/>
    </source>
</evidence>
<comment type="caution">
    <text evidence="5">The sequence shown here is derived from an EMBL/GenBank/DDBJ whole genome shotgun (WGS) entry which is preliminary data.</text>
</comment>
<dbReference type="GO" id="GO:0003677">
    <property type="term" value="F:DNA binding"/>
    <property type="evidence" value="ECO:0007669"/>
    <property type="project" value="UniProtKB-KW"/>
</dbReference>
<dbReference type="InterPro" id="IPR011711">
    <property type="entry name" value="GntR_C"/>
</dbReference>
<reference evidence="5 6" key="1">
    <citation type="submission" date="2015-12" db="EMBL/GenBank/DDBJ databases">
        <title>Genome sequence of Thalassospira lucentensis MCCC 1A02072.</title>
        <authorList>
            <person name="Lu L."/>
            <person name="Lai Q."/>
            <person name="Shao Z."/>
            <person name="Qian P."/>
        </authorList>
    </citation>
    <scope>NUCLEOTIDE SEQUENCE [LARGE SCALE GENOMIC DNA]</scope>
    <source>
        <strain evidence="5 6">MCCC 1A02072</strain>
    </source>
</reference>
<dbReference type="Pfam" id="PF00392">
    <property type="entry name" value="GntR"/>
    <property type="match status" value="1"/>
</dbReference>
<dbReference type="PANTHER" id="PTHR43537:SF49">
    <property type="entry name" value="TRANSCRIPTIONAL REGULATORY PROTEIN"/>
    <property type="match status" value="1"/>
</dbReference>
<name>A0A154L7D3_9PROT</name>
<organism evidence="5 6">
    <name type="scientific">Thalassospira lucentensis</name>
    <dbReference type="NCBI Taxonomy" id="168935"/>
    <lineage>
        <taxon>Bacteria</taxon>
        <taxon>Pseudomonadati</taxon>
        <taxon>Pseudomonadota</taxon>
        <taxon>Alphaproteobacteria</taxon>
        <taxon>Rhodospirillales</taxon>
        <taxon>Thalassospiraceae</taxon>
        <taxon>Thalassospira</taxon>
    </lineage>
</organism>
<dbReference type="Gene3D" id="1.20.120.530">
    <property type="entry name" value="GntR ligand-binding domain-like"/>
    <property type="match status" value="1"/>
</dbReference>
<dbReference type="InterPro" id="IPR036390">
    <property type="entry name" value="WH_DNA-bd_sf"/>
</dbReference>
<dbReference type="CDD" id="cd07377">
    <property type="entry name" value="WHTH_GntR"/>
    <property type="match status" value="1"/>
</dbReference>
<dbReference type="SMART" id="SM00345">
    <property type="entry name" value="HTH_GNTR"/>
    <property type="match status" value="1"/>
</dbReference>
<proteinExistence type="predicted"/>
<accession>A0A154L7D3</accession>
<dbReference type="AlphaFoldDB" id="A0A154L7D3"/>
<dbReference type="EMBL" id="LPVY01000007">
    <property type="protein sequence ID" value="KZB66154.1"/>
    <property type="molecule type" value="Genomic_DNA"/>
</dbReference>
<dbReference type="SUPFAM" id="SSF46785">
    <property type="entry name" value="Winged helix' DNA-binding domain"/>
    <property type="match status" value="1"/>
</dbReference>
<dbReference type="InterPro" id="IPR008920">
    <property type="entry name" value="TF_FadR/GntR_C"/>
</dbReference>
<dbReference type="InterPro" id="IPR000524">
    <property type="entry name" value="Tscrpt_reg_HTH_GntR"/>
</dbReference>
<evidence type="ECO:0000256" key="1">
    <source>
        <dbReference type="ARBA" id="ARBA00023015"/>
    </source>
</evidence>